<feature type="compositionally biased region" description="Basic and acidic residues" evidence="9">
    <location>
        <begin position="454"/>
        <end position="464"/>
    </location>
</feature>
<dbReference type="GeneID" id="106494172"/>
<evidence type="ECO:0000259" key="11">
    <source>
        <dbReference type="PROSITE" id="PS50002"/>
    </source>
</evidence>
<keyword evidence="4" id="KW-0256">Endoplasmic reticulum</keyword>
<dbReference type="Pfam" id="PF07653">
    <property type="entry name" value="SH3_2"/>
    <property type="match status" value="1"/>
</dbReference>
<feature type="domain" description="SH3" evidence="11">
    <location>
        <begin position="51"/>
        <end position="113"/>
    </location>
</feature>
<keyword evidence="5 8" id="KW-0175">Coiled coil</keyword>
<dbReference type="PROSITE" id="PS50002">
    <property type="entry name" value="SH3"/>
    <property type="match status" value="1"/>
</dbReference>
<feature type="region of interest" description="Disordered" evidence="9">
    <location>
        <begin position="823"/>
        <end position="933"/>
    </location>
</feature>
<feature type="compositionally biased region" description="Basic and acidic residues" evidence="9">
    <location>
        <begin position="232"/>
        <end position="262"/>
    </location>
</feature>
<comment type="subcellular location">
    <subcellularLocation>
        <location evidence="1">Endoplasmic reticulum membrane</location>
        <topology evidence="1">Single-pass membrane protein</topology>
    </subcellularLocation>
</comment>
<feature type="compositionally biased region" description="Basic and acidic residues" evidence="9">
    <location>
        <begin position="1139"/>
        <end position="1174"/>
    </location>
</feature>
<dbReference type="InterPro" id="IPR051500">
    <property type="entry name" value="cTAGE_MIA/OTOR"/>
</dbReference>
<keyword evidence="3 10" id="KW-0732">Signal</keyword>
<feature type="compositionally biased region" description="Basic and acidic residues" evidence="9">
    <location>
        <begin position="915"/>
        <end position="933"/>
    </location>
</feature>
<feature type="chain" id="PRO_5045671784" evidence="10">
    <location>
        <begin position="33"/>
        <end position="1877"/>
    </location>
</feature>
<feature type="compositionally biased region" description="Acidic residues" evidence="9">
    <location>
        <begin position="886"/>
        <end position="898"/>
    </location>
</feature>
<dbReference type="Pfam" id="PF06409">
    <property type="entry name" value="NPIP"/>
    <property type="match status" value="1"/>
</dbReference>
<evidence type="ECO:0000256" key="2">
    <source>
        <dbReference type="ARBA" id="ARBA00022443"/>
    </source>
</evidence>
<evidence type="ECO:0000313" key="12">
    <source>
        <dbReference type="Proteomes" id="UP001652627"/>
    </source>
</evidence>
<evidence type="ECO:0000256" key="1">
    <source>
        <dbReference type="ARBA" id="ARBA00004389"/>
    </source>
</evidence>
<dbReference type="SMART" id="SM00326">
    <property type="entry name" value="SH3"/>
    <property type="match status" value="1"/>
</dbReference>
<feature type="region of interest" description="Disordered" evidence="9">
    <location>
        <begin position="1504"/>
        <end position="1530"/>
    </location>
</feature>
<evidence type="ECO:0000256" key="4">
    <source>
        <dbReference type="ARBA" id="ARBA00022824"/>
    </source>
</evidence>
<proteinExistence type="predicted"/>
<feature type="compositionally biased region" description="Acidic residues" evidence="9">
    <location>
        <begin position="357"/>
        <end position="372"/>
    </location>
</feature>
<keyword evidence="6" id="KW-0325">Glycoprotein</keyword>
<feature type="compositionally biased region" description="Acidic residues" evidence="9">
    <location>
        <begin position="767"/>
        <end position="777"/>
    </location>
</feature>
<feature type="region of interest" description="Disordered" evidence="9">
    <location>
        <begin position="149"/>
        <end position="179"/>
    </location>
</feature>
<feature type="coiled-coil region" evidence="8">
    <location>
        <begin position="1295"/>
        <end position="1462"/>
    </location>
</feature>
<protein>
    <submittedName>
        <fullName evidence="13">Transport and Golgi organization protein 1 homolog isoform X5</fullName>
    </submittedName>
</protein>
<dbReference type="SUPFAM" id="SSF50044">
    <property type="entry name" value="SH3-domain"/>
    <property type="match status" value="1"/>
</dbReference>
<feature type="compositionally biased region" description="Low complexity" evidence="9">
    <location>
        <begin position="1750"/>
        <end position="1764"/>
    </location>
</feature>
<feature type="coiled-coil region" evidence="8">
    <location>
        <begin position="1564"/>
        <end position="1718"/>
    </location>
</feature>
<dbReference type="CDD" id="cd11893">
    <property type="entry name" value="SH3_MIA3"/>
    <property type="match status" value="1"/>
</dbReference>
<evidence type="ECO:0000256" key="6">
    <source>
        <dbReference type="ARBA" id="ARBA00023180"/>
    </source>
</evidence>
<dbReference type="PANTHER" id="PTHR23158:SF54">
    <property type="entry name" value="TRANSPORT AND GOLGI ORGANIZATION PROTEIN 1 HOMOLOG"/>
    <property type="match status" value="1"/>
</dbReference>
<feature type="compositionally biased region" description="Basic and acidic residues" evidence="9">
    <location>
        <begin position="564"/>
        <end position="586"/>
    </location>
</feature>
<feature type="compositionally biased region" description="Polar residues" evidence="9">
    <location>
        <begin position="263"/>
        <end position="277"/>
    </location>
</feature>
<feature type="compositionally biased region" description="Basic and acidic residues" evidence="9">
    <location>
        <begin position="899"/>
        <end position="908"/>
    </location>
</feature>
<evidence type="ECO:0000256" key="9">
    <source>
        <dbReference type="SAM" id="MobiDB-lite"/>
    </source>
</evidence>
<evidence type="ECO:0000313" key="13">
    <source>
        <dbReference type="RefSeq" id="XP_067148999.1"/>
    </source>
</evidence>
<organism evidence="12 13">
    <name type="scientific">Apteryx mantelli</name>
    <name type="common">North Island brown kiwi</name>
    <dbReference type="NCBI Taxonomy" id="2696672"/>
    <lineage>
        <taxon>Eukaryota</taxon>
        <taxon>Metazoa</taxon>
        <taxon>Chordata</taxon>
        <taxon>Craniata</taxon>
        <taxon>Vertebrata</taxon>
        <taxon>Euteleostomi</taxon>
        <taxon>Archelosauria</taxon>
        <taxon>Archosauria</taxon>
        <taxon>Dinosauria</taxon>
        <taxon>Saurischia</taxon>
        <taxon>Theropoda</taxon>
        <taxon>Coelurosauria</taxon>
        <taxon>Aves</taxon>
        <taxon>Palaeognathae</taxon>
        <taxon>Apterygiformes</taxon>
        <taxon>Apterygidae</taxon>
        <taxon>Apteryx</taxon>
    </lineage>
</organism>
<evidence type="ECO:0000256" key="8">
    <source>
        <dbReference type="SAM" id="Coils"/>
    </source>
</evidence>
<dbReference type="RefSeq" id="XP_067148999.1">
    <property type="nucleotide sequence ID" value="XM_067292898.1"/>
</dbReference>
<reference evidence="13" key="1">
    <citation type="submission" date="2025-08" db="UniProtKB">
        <authorList>
            <consortium name="RefSeq"/>
        </authorList>
    </citation>
    <scope>IDENTIFICATION</scope>
    <source>
        <tissue evidence="13">Blood</tissue>
    </source>
</reference>
<feature type="compositionally biased region" description="Low complexity" evidence="9">
    <location>
        <begin position="1203"/>
        <end position="1217"/>
    </location>
</feature>
<evidence type="ECO:0000256" key="5">
    <source>
        <dbReference type="ARBA" id="ARBA00023054"/>
    </source>
</evidence>
<feature type="signal peptide" evidence="10">
    <location>
        <begin position="1"/>
        <end position="32"/>
    </location>
</feature>
<feature type="compositionally biased region" description="Polar residues" evidence="9">
    <location>
        <begin position="218"/>
        <end position="231"/>
    </location>
</feature>
<dbReference type="Proteomes" id="UP001652627">
    <property type="component" value="Chromosome 3"/>
</dbReference>
<dbReference type="PANTHER" id="PTHR23158">
    <property type="entry name" value="MELANOMA INHIBITORY ACTIVITY-RELATED"/>
    <property type="match status" value="1"/>
</dbReference>
<feature type="region of interest" description="Disordered" evidence="9">
    <location>
        <begin position="357"/>
        <end position="607"/>
    </location>
</feature>
<accession>A0ABM4E8T6</accession>
<evidence type="ECO:0000256" key="10">
    <source>
        <dbReference type="SAM" id="SignalP"/>
    </source>
</evidence>
<feature type="region of interest" description="Disordered" evidence="9">
    <location>
        <begin position="1726"/>
        <end position="1809"/>
    </location>
</feature>
<feature type="compositionally biased region" description="Basic and acidic residues" evidence="9">
    <location>
        <begin position="863"/>
        <end position="885"/>
    </location>
</feature>
<feature type="compositionally biased region" description="Low complexity" evidence="9">
    <location>
        <begin position="1823"/>
        <end position="1832"/>
    </location>
</feature>
<feature type="region of interest" description="Disordered" evidence="9">
    <location>
        <begin position="1823"/>
        <end position="1855"/>
    </location>
</feature>
<dbReference type="InterPro" id="IPR036028">
    <property type="entry name" value="SH3-like_dom_sf"/>
</dbReference>
<dbReference type="InterPro" id="IPR001452">
    <property type="entry name" value="SH3_domain"/>
</dbReference>
<keyword evidence="12" id="KW-1185">Reference proteome</keyword>
<feature type="region of interest" description="Disordered" evidence="9">
    <location>
        <begin position="198"/>
        <end position="280"/>
    </location>
</feature>
<sequence>MAAAPPPPAPRPLLALLLPPLLLLLLPRPLGAELGRRFAERKRCADPECSMLMCRGKAMQDFKGPDCRFVNFKKGEAVYVYYKLIGKSTELWAGSVGSDFGYFPKDLLEINHNYTNEELELPTDETDFVCFDGGRDDFDNYNVDELLKSSGETIPNEGETESSDSGTKPVEGIKRDEEVEEVDTKKFLAALEMDKLELNTEEDKEAPSLTEEIDSPFTEGTENTGGDTSVNSHEENSQGDQIAHEHLKGMLHEKLKGLESENTKNTSIPQDETSQLDKQSEEANAYTLLNRELSVNLKTKFGSTADAVVSDDEVTSLVTSPEDDFNEDLSIDAHYTEEEQDFADQPEEIPLLSFMTEEETVSLEDSEADENNGIESQNELDENAKGATELNNQKDDEKKYDSDTLILEHAFSESRRSGDNINVDRSESVETKEKQDEVMLISKKEAAATPQLEDLSKELLRKEPVVAGDPGSKGETNNTEQFEEQLMDGGTESHTKQLKSTSVPDSHVFPSPGDESSIKGKQDALKPSLSDINRSPEGTPLAETIEEEENTDDENLEEEEILESDLKHKMLWEKTKEKGRAEDKPSVDVSAKPVEEVQNASQNDLRDTDLLKDKMEHGMPAVEKEVLKHEEDLKQTEADQENLKNTPFKEEPKIKSVNMKESPIGEGDPNHQHVSREAVEQPRPWENETEYSEADVKEQLSRNLGEETVFEESIQKSFPEGKSKGTTQNTNTGNFTQQGINRTEDGGSDSYLGTHLAREKTLRQEFQSEELDAEEDPDLKQAEEELLEDENAASAKLSQARLANVQGNKLNIRSTNLELEALSEATSGTANPSYKTDETGEEINAFSEEAKKMISMEDAIETGNKEDDVQVGEDSKLDEMERVKEDDEESSEAEEPSAVEEHNFKSSETEDSDDFNQRKEPLPEAVPQKDSKEMQNLEHTKNDHQQSVYLPSPAVSVTINDAVISDYSESVKQLTIMRDFLDEKRIARLQKYLGLHHVVRIEAMFQDMKIELELARKASHNNEEIEKVLDQILEFSESSIMDVVGKVLDSRVAENKEEVVKEMDLYDEESALMDDIQELIYSLRSKYSSASESVPLAAVPEQEDYQLHREDAAKEAEYDRVPFRNPNAIDESSQIFQQPDHERPVLPTEKDEQAVNIPPEHEETSFSDAGHAEEGYNNESRLPPADASFGSIDSGQGSREDTAAAAEDGAGAGAEAGPAARGALGEAVAAAKDGLRPLAQLLVATLPEDIRPGPDFHGLPWEPVIITALVGVATLAIIFWRTCLSVKSRMYQVTEKQLAEKIKNLLQEKTEILEKMSEYDKKIKEAKESVKVAQKQKNVFSDEAAELKDTVKGLEETNRLLDDKVKNLHTMLETERKQNEKKQSKISETQKSLEKLQEVISVHSVELSEVQIALNEAKLSEEKVKSELHHVQEENARLKKSKEQLLKEAEGWSERHTELSEQIKLYQKSQKDIEEALAYKENEIEVLTNCIMQLKQLDIAPASEAKKDGEGHEWSTEDDLANGELPDNESEKMKTQIKQMMDVSRVKTMLSIAEEDRDLLQSKLSDEVTARHELEEQIKKLEHDSCSLQSAKARLENECKTLQQKVEILSELYQQKEMALQKKLTQEEYERQEKEQKLSAADEKAVLAIEEVKVYKQRIQDMEEELQKTERSYKNQIAAHEKKAHDNWLIARSAERALAEEKREAANLRQKLIEVNQKIVMLQRPLIVKPTPGRPDRQVPPRRGPLSRDGSFGPSPVSGGNPSPTQMIEVSGRPLSAPRREGSRGEFGTVVDGPSAPRRPPELSGRMSVPDLGPAVASLISTAPRTSSPSAAMDGVQPSPKESEAPCVTTDSSSSFEPATVSLMMNSCCFIFMELRK</sequence>
<feature type="compositionally biased region" description="Acidic residues" evidence="9">
    <location>
        <begin position="544"/>
        <end position="563"/>
    </location>
</feature>
<name>A0ABM4E8T6_9AVES</name>
<gene>
    <name evidence="13" type="primary">MIA3</name>
</gene>
<dbReference type="InterPro" id="IPR054697">
    <property type="entry name" value="NPIP_N"/>
</dbReference>
<evidence type="ECO:0000256" key="7">
    <source>
        <dbReference type="PROSITE-ProRule" id="PRU00192"/>
    </source>
</evidence>
<feature type="compositionally biased region" description="Basic and acidic residues" evidence="9">
    <location>
        <begin position="410"/>
        <end position="446"/>
    </location>
</feature>
<feature type="region of interest" description="Disordered" evidence="9">
    <location>
        <begin position="631"/>
        <end position="781"/>
    </location>
</feature>
<feature type="compositionally biased region" description="Basic and acidic residues" evidence="9">
    <location>
        <begin position="668"/>
        <end position="686"/>
    </location>
</feature>
<feature type="compositionally biased region" description="Polar residues" evidence="9">
    <location>
        <begin position="824"/>
        <end position="834"/>
    </location>
</feature>
<feature type="compositionally biased region" description="Low complexity" evidence="9">
    <location>
        <begin position="725"/>
        <end position="739"/>
    </location>
</feature>
<evidence type="ECO:0000256" key="3">
    <source>
        <dbReference type="ARBA" id="ARBA00022729"/>
    </source>
</evidence>
<feature type="region of interest" description="Disordered" evidence="9">
    <location>
        <begin position="1114"/>
        <end position="1217"/>
    </location>
</feature>
<feature type="compositionally biased region" description="Basic and acidic residues" evidence="9">
    <location>
        <begin position="392"/>
        <end position="402"/>
    </location>
</feature>
<dbReference type="Gene3D" id="2.30.30.40">
    <property type="entry name" value="SH3 Domains"/>
    <property type="match status" value="1"/>
</dbReference>
<feature type="compositionally biased region" description="Basic and acidic residues" evidence="9">
    <location>
        <begin position="1504"/>
        <end position="1515"/>
    </location>
</feature>
<keyword evidence="2 7" id="KW-0728">SH3 domain</keyword>